<reference evidence="3 4" key="1">
    <citation type="journal article" date="2024" name="IMA Fungus">
        <title>IMA Genome - F19 : A genome assembly and annotation guide to empower mycologists, including annotated draft genome sequences of Ceratocystis pirilliformis, Diaporthe australafricana, Fusarium ophioides, Paecilomyces lecythidis, and Sporothrix stenoceras.</title>
        <authorList>
            <person name="Aylward J."/>
            <person name="Wilson A.M."/>
            <person name="Visagie C.M."/>
            <person name="Spraker J."/>
            <person name="Barnes I."/>
            <person name="Buitendag C."/>
            <person name="Ceriani C."/>
            <person name="Del Mar Angel L."/>
            <person name="du Plessis D."/>
            <person name="Fuchs T."/>
            <person name="Gasser K."/>
            <person name="Kramer D."/>
            <person name="Li W."/>
            <person name="Munsamy K."/>
            <person name="Piso A."/>
            <person name="Price J.L."/>
            <person name="Sonnekus B."/>
            <person name="Thomas C."/>
            <person name="van der Nest A."/>
            <person name="van Dijk A."/>
            <person name="van Heerden A."/>
            <person name="van Vuuren N."/>
            <person name="Yilmaz N."/>
            <person name="Duong T.A."/>
            <person name="van der Merwe N.A."/>
            <person name="Wingfield M.J."/>
            <person name="Wingfield B.D."/>
        </authorList>
    </citation>
    <scope>NUCLEOTIDE SEQUENCE [LARGE SCALE GENOMIC DNA]</scope>
    <source>
        <strain evidence="3 4">CMW 5346</strain>
    </source>
</reference>
<dbReference type="PROSITE" id="PS00036">
    <property type="entry name" value="BZIP_BASIC"/>
    <property type="match status" value="1"/>
</dbReference>
<dbReference type="CDD" id="cd14688">
    <property type="entry name" value="bZIP_YAP"/>
    <property type="match status" value="1"/>
</dbReference>
<gene>
    <name evidence="3" type="ORF">Sste5346_009716</name>
</gene>
<feature type="region of interest" description="Disordered" evidence="1">
    <location>
        <begin position="214"/>
        <end position="252"/>
    </location>
</feature>
<feature type="compositionally biased region" description="Polar residues" evidence="1">
    <location>
        <begin position="17"/>
        <end position="26"/>
    </location>
</feature>
<feature type="compositionally biased region" description="Polar residues" evidence="1">
    <location>
        <begin position="549"/>
        <end position="561"/>
    </location>
</feature>
<feature type="compositionally biased region" description="Low complexity" evidence="1">
    <location>
        <begin position="223"/>
        <end position="252"/>
    </location>
</feature>
<protein>
    <recommendedName>
        <fullName evidence="2">BZIP domain-containing protein</fullName>
    </recommendedName>
</protein>
<feature type="compositionally biased region" description="Pro residues" evidence="1">
    <location>
        <begin position="172"/>
        <end position="182"/>
    </location>
</feature>
<feature type="region of interest" description="Disordered" evidence="1">
    <location>
        <begin position="393"/>
        <end position="486"/>
    </location>
</feature>
<name>A0ABR3YK10_9PEZI</name>
<feature type="region of interest" description="Disordered" evidence="1">
    <location>
        <begin position="597"/>
        <end position="629"/>
    </location>
</feature>
<comment type="caution">
    <text evidence="3">The sequence shown here is derived from an EMBL/GenBank/DDBJ whole genome shotgun (WGS) entry which is preliminary data.</text>
</comment>
<dbReference type="InterPro" id="IPR004827">
    <property type="entry name" value="bZIP"/>
</dbReference>
<accession>A0ABR3YK10</accession>
<feature type="compositionally biased region" description="Low complexity" evidence="1">
    <location>
        <begin position="98"/>
        <end position="131"/>
    </location>
</feature>
<organism evidence="3 4">
    <name type="scientific">Sporothrix stenoceras</name>
    <dbReference type="NCBI Taxonomy" id="5173"/>
    <lineage>
        <taxon>Eukaryota</taxon>
        <taxon>Fungi</taxon>
        <taxon>Dikarya</taxon>
        <taxon>Ascomycota</taxon>
        <taxon>Pezizomycotina</taxon>
        <taxon>Sordariomycetes</taxon>
        <taxon>Sordariomycetidae</taxon>
        <taxon>Ophiostomatales</taxon>
        <taxon>Ophiostomataceae</taxon>
        <taxon>Sporothrix</taxon>
    </lineage>
</organism>
<proteinExistence type="predicted"/>
<dbReference type="EMBL" id="JAWCUI010000098">
    <property type="protein sequence ID" value="KAL1888178.1"/>
    <property type="molecule type" value="Genomic_DNA"/>
</dbReference>
<feature type="compositionally biased region" description="Polar residues" evidence="1">
    <location>
        <begin position="400"/>
        <end position="418"/>
    </location>
</feature>
<feature type="region of interest" description="Disordered" evidence="1">
    <location>
        <begin position="1"/>
        <end position="131"/>
    </location>
</feature>
<dbReference type="Pfam" id="PF11905">
    <property type="entry name" value="DUF3425"/>
    <property type="match status" value="1"/>
</dbReference>
<feature type="region of interest" description="Disordered" evidence="1">
    <location>
        <begin position="163"/>
        <end position="194"/>
    </location>
</feature>
<evidence type="ECO:0000313" key="4">
    <source>
        <dbReference type="Proteomes" id="UP001583186"/>
    </source>
</evidence>
<feature type="compositionally biased region" description="Polar residues" evidence="1">
    <location>
        <begin position="438"/>
        <end position="451"/>
    </location>
</feature>
<feature type="compositionally biased region" description="Low complexity" evidence="1">
    <location>
        <begin position="31"/>
        <end position="49"/>
    </location>
</feature>
<feature type="compositionally biased region" description="Low complexity" evidence="1">
    <location>
        <begin position="419"/>
        <end position="428"/>
    </location>
</feature>
<feature type="compositionally biased region" description="Low complexity" evidence="1">
    <location>
        <begin position="608"/>
        <end position="629"/>
    </location>
</feature>
<evidence type="ECO:0000313" key="3">
    <source>
        <dbReference type="EMBL" id="KAL1888178.1"/>
    </source>
</evidence>
<evidence type="ECO:0000256" key="1">
    <source>
        <dbReference type="SAM" id="MobiDB-lite"/>
    </source>
</evidence>
<feature type="compositionally biased region" description="Acidic residues" evidence="1">
    <location>
        <begin position="514"/>
        <end position="548"/>
    </location>
</feature>
<dbReference type="PANTHER" id="PTHR38116">
    <property type="entry name" value="CHROMOSOME 7, WHOLE GENOME SHOTGUN SEQUENCE"/>
    <property type="match status" value="1"/>
</dbReference>
<sequence length="939" mass="99263">MATIMGTRPSPPVPVESTLSAEQTMSDARPSTGRAATATTKGARGASAANKPVKASKTKTPNGANSDHRKEQNRIASRNYREKRKHKLALLQQILHEPSASEGASAAKAASASASAPNTTAPPFSTATAAASVAQDVDTLGGILPDFQPILSSLMPANLLAPEAEGGSSTIPPTPLVAPPPSSSSTIPMPNQAPEPLDEFAAWAASNLPAAMAANSPRSQRMTSLPASASGSGSRSTSTSTSTPIPALSSSSAGATASDLLDMPMLQPWLIPFSSDQNIFTPFLTNTTLSNAVPSAAIVTGTRTTAATGRSHPPPTAVTDVTGLDETFDPAIDVDQFMSGSDNQQQGSNSDNLFSDLMMRSDFSTSYFATQSYHNLQGTFGASTTGAAAAVGSSMPLPFTSPSPNSHAQNHQQRQQPASRPNTTTLPSRPSPRPFFQTLASPSDTTGNSSSGPPPNFLPYTSASPKATGDMAREPSRKTRKKNKPVVRAMLQYVQTLSPHQKRLILQALLDGEGGADGEGGDDDNEMGDDNDDERIEEIDNAEDDSDDTNGGRSNHSNKSKASQDRTATKKTAFLSRREDRRRQVIARWNSAKFAEEIGVGGGDPGTGFSFSSSSSPSSSSASPSSGASTIEATNFASIALSGFDGPNGLTGPIHHGQPPNGIYGANFGAEPGARPYFPVPLMVMNLQCRRMGFRAVVLQNCLACGLTNPDLMFDEAACYDEDLEPASPFSLNADEARAVVLQGAGRIAAVVAAVRQSLARAGKTPPRDLQPVDAQILVAHHPYIDIIPFKGFRARVLALLAEMEAAEEVAAAVQKNNSADGVVDTPPGGRGNETPCLLDEDELCYDMNVAEGLVCWGSQMGNAGAGMSAQAKRDSDSSRDMRACLPWDMRSWEPQVWFLKKYWFLVGGWDDDMWRNCRWWHSMRGDDLDYSVFASPGY</sequence>
<dbReference type="Proteomes" id="UP001583186">
    <property type="component" value="Unassembled WGS sequence"/>
</dbReference>
<dbReference type="PANTHER" id="PTHR38116:SF5">
    <property type="entry name" value="BZIP DOMAIN-CONTAINING PROTEIN"/>
    <property type="match status" value="1"/>
</dbReference>
<feature type="domain" description="BZIP" evidence="2">
    <location>
        <begin position="69"/>
        <end position="83"/>
    </location>
</feature>
<evidence type="ECO:0000259" key="2">
    <source>
        <dbReference type="PROSITE" id="PS00036"/>
    </source>
</evidence>
<feature type="region of interest" description="Disordered" evidence="1">
    <location>
        <begin position="512"/>
        <end position="579"/>
    </location>
</feature>
<keyword evidence="4" id="KW-1185">Reference proteome</keyword>
<dbReference type="InterPro" id="IPR021833">
    <property type="entry name" value="DUF3425"/>
</dbReference>